<feature type="region of interest" description="Disordered" evidence="1">
    <location>
        <begin position="1"/>
        <end position="33"/>
    </location>
</feature>
<dbReference type="Proteomes" id="UP000270834">
    <property type="component" value="Unassembled WGS sequence"/>
</dbReference>
<gene>
    <name evidence="2" type="ORF">ALP65_02541</name>
</gene>
<evidence type="ECO:0000313" key="2">
    <source>
        <dbReference type="EMBL" id="RMS55729.1"/>
    </source>
</evidence>
<feature type="region of interest" description="Disordered" evidence="1">
    <location>
        <begin position="183"/>
        <end position="242"/>
    </location>
</feature>
<evidence type="ECO:0000313" key="3">
    <source>
        <dbReference type="Proteomes" id="UP000270834"/>
    </source>
</evidence>
<organism evidence="2 3">
    <name type="scientific">Pseudomonas aeruginosa</name>
    <dbReference type="NCBI Taxonomy" id="287"/>
    <lineage>
        <taxon>Bacteria</taxon>
        <taxon>Pseudomonadati</taxon>
        <taxon>Pseudomonadota</taxon>
        <taxon>Gammaproteobacteria</taxon>
        <taxon>Pseudomonadales</taxon>
        <taxon>Pseudomonadaceae</taxon>
        <taxon>Pseudomonas</taxon>
    </lineage>
</organism>
<accession>A0A3M5E077</accession>
<sequence length="343" mass="36725">MQVVRTGPDVDRDDRPEMYDGQAIGVDRSPGLLGHEVVHHAEEADREDEADHAVPVPPLDHRVGGAGIGRVGLAQAHRQQCVVHHMDHRGDDDEGAVEPVADVDVLHLATGDGAEEQVGIDHPDDRHPQRQRPFHLGVFLGGGIAQRVADDHPHDRRLPAPEHEARQGIGDQPHAAGALHHVEGGGEQRAAAEGEDHQAGVDRADAAEAGPGQVEVERRPDQLGGDEHPQAHAEDAPDQGHQGELADDVVVVAVRIFSAIRIVHGRWHAGPPGPAGWRAGATLGSSLGYRYFSGYPVAGSMECGGRIFVWKARNRRLMALVAILGGELYSSPTNNVAITVQNY</sequence>
<dbReference type="AlphaFoldDB" id="A0A3M5E077"/>
<name>A0A3M5E077_PSEAI</name>
<feature type="compositionally biased region" description="Basic and acidic residues" evidence="1">
    <location>
        <begin position="215"/>
        <end position="235"/>
    </location>
</feature>
<proteinExistence type="predicted"/>
<feature type="compositionally biased region" description="Basic and acidic residues" evidence="1">
    <location>
        <begin position="183"/>
        <end position="206"/>
    </location>
</feature>
<dbReference type="EMBL" id="RBSQ01000549">
    <property type="protein sequence ID" value="RMS55729.1"/>
    <property type="molecule type" value="Genomic_DNA"/>
</dbReference>
<evidence type="ECO:0000256" key="1">
    <source>
        <dbReference type="SAM" id="MobiDB-lite"/>
    </source>
</evidence>
<feature type="compositionally biased region" description="Basic and acidic residues" evidence="1">
    <location>
        <begin position="8"/>
        <end position="18"/>
    </location>
</feature>
<reference evidence="2 3" key="1">
    <citation type="submission" date="2018-08" db="EMBL/GenBank/DDBJ databases">
        <title>Recombination of ecologically and evolutionarily significant loci maintains genetic cohesion in the Pseudomonas syringae species complex.</title>
        <authorList>
            <person name="Dillon M."/>
            <person name="Thakur S."/>
            <person name="Almeida R.N.D."/>
            <person name="Weir B.S."/>
            <person name="Guttman D.S."/>
        </authorList>
    </citation>
    <scope>NUCLEOTIDE SEQUENCE [LARGE SCALE GENOMIC DNA]</scope>
    <source>
        <strain evidence="2 3">ICMP 7846</strain>
    </source>
</reference>
<protein>
    <submittedName>
        <fullName evidence="2">Uncharacterized protein</fullName>
    </submittedName>
</protein>
<comment type="caution">
    <text evidence="2">The sequence shown here is derived from an EMBL/GenBank/DDBJ whole genome shotgun (WGS) entry which is preliminary data.</text>
</comment>